<dbReference type="AlphaFoldDB" id="A0A1I1KL11"/>
<dbReference type="SMART" id="SM00382">
    <property type="entry name" value="AAA"/>
    <property type="match status" value="1"/>
</dbReference>
<dbReference type="InterPro" id="IPR027417">
    <property type="entry name" value="P-loop_NTPase"/>
</dbReference>
<evidence type="ECO:0000256" key="3">
    <source>
        <dbReference type="ARBA" id="ARBA00022741"/>
    </source>
</evidence>
<protein>
    <submittedName>
        <fullName evidence="6">ABC-2 type transport system ATP-binding protein</fullName>
    </submittedName>
</protein>
<dbReference type="OrthoDB" id="9808363at2"/>
<dbReference type="InterPro" id="IPR003439">
    <property type="entry name" value="ABC_transporter-like_ATP-bd"/>
</dbReference>
<dbReference type="GO" id="GO:0005524">
    <property type="term" value="F:ATP binding"/>
    <property type="evidence" value="ECO:0007669"/>
    <property type="project" value="UniProtKB-KW"/>
</dbReference>
<keyword evidence="2" id="KW-0813">Transport</keyword>
<dbReference type="Proteomes" id="UP000199514">
    <property type="component" value="Unassembled WGS sequence"/>
</dbReference>
<keyword evidence="3" id="KW-0547">Nucleotide-binding</keyword>
<dbReference type="PANTHER" id="PTHR43335:SF4">
    <property type="entry name" value="ABC TRANSPORTER, ATP-BINDING PROTEIN"/>
    <property type="match status" value="1"/>
</dbReference>
<organism evidence="6 7">
    <name type="scientific">Flexibacter flexilis DSM 6793</name>
    <dbReference type="NCBI Taxonomy" id="927664"/>
    <lineage>
        <taxon>Bacteria</taxon>
        <taxon>Pseudomonadati</taxon>
        <taxon>Bacteroidota</taxon>
        <taxon>Cytophagia</taxon>
        <taxon>Cytophagales</taxon>
        <taxon>Flexibacteraceae</taxon>
        <taxon>Flexibacter</taxon>
    </lineage>
</organism>
<sequence>MSIAVQNLIKTYGTQNAVDDISFEVKKGEVLGFLGPNGAGKSTTMKIATCYLPPTSGSVQICGLDVQENALEVRRKVGYLPEHNPLYLDMFVREYLEFSGSIYGISGKTLNQRIGEVVEQTGLSIEQNKKIGALSKGYRQRVGLAQVLIHNPEVLILDEPTTGLDPNQIVEIRQLIKNIGKEKTVIFSTHIMQEVQALCDRVVIINRGKIVADSPVSSLQNNSQGKAIITAEFDADVDTKLLQSIAGVVSVKHLKTGVYQITEQAGADVRGSVFKLATAQNWTLLGLKQEENSLEKIFHDLTVQKD</sequence>
<dbReference type="InterPro" id="IPR003593">
    <property type="entry name" value="AAA+_ATPase"/>
</dbReference>
<comment type="similarity">
    <text evidence="1">Belongs to the ABC transporter superfamily.</text>
</comment>
<reference evidence="6 7" key="1">
    <citation type="submission" date="2016-10" db="EMBL/GenBank/DDBJ databases">
        <authorList>
            <person name="de Groot N.N."/>
        </authorList>
    </citation>
    <scope>NUCLEOTIDE SEQUENCE [LARGE SCALE GENOMIC DNA]</scope>
    <source>
        <strain evidence="6 7">DSM 6793</strain>
    </source>
</reference>
<evidence type="ECO:0000256" key="1">
    <source>
        <dbReference type="ARBA" id="ARBA00005417"/>
    </source>
</evidence>
<evidence type="ECO:0000313" key="7">
    <source>
        <dbReference type="Proteomes" id="UP000199514"/>
    </source>
</evidence>
<dbReference type="PROSITE" id="PS50893">
    <property type="entry name" value="ABC_TRANSPORTER_2"/>
    <property type="match status" value="1"/>
</dbReference>
<name>A0A1I1KL11_9BACT</name>
<dbReference type="PANTHER" id="PTHR43335">
    <property type="entry name" value="ABC TRANSPORTER, ATP-BINDING PROTEIN"/>
    <property type="match status" value="1"/>
</dbReference>
<accession>A0A1I1KL11</accession>
<dbReference type="STRING" id="927664.SAMN05421780_107108"/>
<dbReference type="SUPFAM" id="SSF52540">
    <property type="entry name" value="P-loop containing nucleoside triphosphate hydrolases"/>
    <property type="match status" value="1"/>
</dbReference>
<dbReference type="EMBL" id="FOLE01000007">
    <property type="protein sequence ID" value="SFC61361.1"/>
    <property type="molecule type" value="Genomic_DNA"/>
</dbReference>
<evidence type="ECO:0000256" key="4">
    <source>
        <dbReference type="ARBA" id="ARBA00022840"/>
    </source>
</evidence>
<keyword evidence="7" id="KW-1185">Reference proteome</keyword>
<dbReference type="Pfam" id="PF00005">
    <property type="entry name" value="ABC_tran"/>
    <property type="match status" value="1"/>
</dbReference>
<gene>
    <name evidence="6" type="ORF">SAMN05421780_107108</name>
</gene>
<evidence type="ECO:0000256" key="2">
    <source>
        <dbReference type="ARBA" id="ARBA00022448"/>
    </source>
</evidence>
<keyword evidence="4 6" id="KW-0067">ATP-binding</keyword>
<evidence type="ECO:0000259" key="5">
    <source>
        <dbReference type="PROSITE" id="PS50893"/>
    </source>
</evidence>
<dbReference type="CDD" id="cd03230">
    <property type="entry name" value="ABC_DR_subfamily_A"/>
    <property type="match status" value="1"/>
</dbReference>
<dbReference type="InterPro" id="IPR019864">
    <property type="entry name" value="Motility-assoc_ABC_GldA"/>
</dbReference>
<dbReference type="NCBIfam" id="TIGR03522">
    <property type="entry name" value="GldA_ABC_ATP"/>
    <property type="match status" value="1"/>
</dbReference>
<dbReference type="GO" id="GO:0016887">
    <property type="term" value="F:ATP hydrolysis activity"/>
    <property type="evidence" value="ECO:0007669"/>
    <property type="project" value="InterPro"/>
</dbReference>
<dbReference type="RefSeq" id="WP_091513206.1">
    <property type="nucleotide sequence ID" value="NZ_FOLE01000007.1"/>
</dbReference>
<evidence type="ECO:0000313" key="6">
    <source>
        <dbReference type="EMBL" id="SFC61361.1"/>
    </source>
</evidence>
<feature type="domain" description="ABC transporter" evidence="5">
    <location>
        <begin position="3"/>
        <end position="232"/>
    </location>
</feature>
<proteinExistence type="inferred from homology"/>
<dbReference type="Gene3D" id="3.40.50.300">
    <property type="entry name" value="P-loop containing nucleotide triphosphate hydrolases"/>
    <property type="match status" value="1"/>
</dbReference>